<dbReference type="AlphaFoldDB" id="A0A6A1UHH5"/>
<accession>A0A6A1UHH5</accession>
<proteinExistence type="predicted"/>
<sequence>MTSLRLLYLNETAIKELPLSFKALSCLSILSLHDCKKLSTFPSVFVACHLLKFLMYPVAQDLGTSDLSCEKYLEQVFLGGTGIKFSKNFAIPEYGSKHAHPIRGIEMMSDDSIGAFYIDYGGRLYCARNLGEESDYFLQTESHMVCGSYWDLDYQSAHEHEKSNSRSFNGTRPDYDQFVEFVYHFETDEGLLKSPLVLRAPKDYSLGPIGFGVYIPAKWFLERSNNLERWSYIKASVETRSPDVEALSRVALSLSVD</sequence>
<evidence type="ECO:0000313" key="1">
    <source>
        <dbReference type="EMBL" id="KAB1199719.1"/>
    </source>
</evidence>
<dbReference type="EMBL" id="RXIC02000422">
    <property type="protein sequence ID" value="KAB1199719.1"/>
    <property type="molecule type" value="Genomic_DNA"/>
</dbReference>
<name>A0A6A1UHH5_9ROSI</name>
<dbReference type="SUPFAM" id="SSF52058">
    <property type="entry name" value="L domain-like"/>
    <property type="match status" value="1"/>
</dbReference>
<evidence type="ECO:0008006" key="3">
    <source>
        <dbReference type="Google" id="ProtNLM"/>
    </source>
</evidence>
<protein>
    <recommendedName>
        <fullName evidence="3">TMV resistance protein N</fullName>
    </recommendedName>
</protein>
<evidence type="ECO:0000313" key="2">
    <source>
        <dbReference type="Proteomes" id="UP000516437"/>
    </source>
</evidence>
<comment type="caution">
    <text evidence="1">The sequence shown here is derived from an EMBL/GenBank/DDBJ whole genome shotgun (WGS) entry which is preliminary data.</text>
</comment>
<organism evidence="1 2">
    <name type="scientific">Morella rubra</name>
    <name type="common">Chinese bayberry</name>
    <dbReference type="NCBI Taxonomy" id="262757"/>
    <lineage>
        <taxon>Eukaryota</taxon>
        <taxon>Viridiplantae</taxon>
        <taxon>Streptophyta</taxon>
        <taxon>Embryophyta</taxon>
        <taxon>Tracheophyta</taxon>
        <taxon>Spermatophyta</taxon>
        <taxon>Magnoliopsida</taxon>
        <taxon>eudicotyledons</taxon>
        <taxon>Gunneridae</taxon>
        <taxon>Pentapetalae</taxon>
        <taxon>rosids</taxon>
        <taxon>fabids</taxon>
        <taxon>Fagales</taxon>
        <taxon>Myricaceae</taxon>
        <taxon>Morella</taxon>
    </lineage>
</organism>
<dbReference type="Proteomes" id="UP000516437">
    <property type="component" value="Unassembled WGS sequence"/>
</dbReference>
<dbReference type="InterPro" id="IPR032675">
    <property type="entry name" value="LRR_dom_sf"/>
</dbReference>
<dbReference type="OrthoDB" id="1828987at2759"/>
<dbReference type="Gene3D" id="3.80.10.10">
    <property type="entry name" value="Ribonuclease Inhibitor"/>
    <property type="match status" value="1"/>
</dbReference>
<gene>
    <name evidence="1" type="ORF">CJ030_MR0G015021</name>
</gene>
<reference evidence="1 2" key="1">
    <citation type="journal article" date="2019" name="Plant Biotechnol. J.">
        <title>The red bayberry genome and genetic basis of sex determination.</title>
        <authorList>
            <person name="Jia H.M."/>
            <person name="Jia H.J."/>
            <person name="Cai Q.L."/>
            <person name="Wang Y."/>
            <person name="Zhao H.B."/>
            <person name="Yang W.F."/>
            <person name="Wang G.Y."/>
            <person name="Li Y.H."/>
            <person name="Zhan D.L."/>
            <person name="Shen Y.T."/>
            <person name="Niu Q.F."/>
            <person name="Chang L."/>
            <person name="Qiu J."/>
            <person name="Zhao L."/>
            <person name="Xie H.B."/>
            <person name="Fu W.Y."/>
            <person name="Jin J."/>
            <person name="Li X.W."/>
            <person name="Jiao Y."/>
            <person name="Zhou C.C."/>
            <person name="Tu T."/>
            <person name="Chai C.Y."/>
            <person name="Gao J.L."/>
            <person name="Fan L.J."/>
            <person name="van de Weg E."/>
            <person name="Wang J.Y."/>
            <person name="Gao Z.S."/>
        </authorList>
    </citation>
    <scope>NUCLEOTIDE SEQUENCE [LARGE SCALE GENOMIC DNA]</scope>
    <source>
        <tissue evidence="1">Leaves</tissue>
    </source>
</reference>
<keyword evidence="2" id="KW-1185">Reference proteome</keyword>